<evidence type="ECO:0000313" key="1">
    <source>
        <dbReference type="EMBL" id="MBB5965066.1"/>
    </source>
</evidence>
<dbReference type="RefSeq" id="WP_184944192.1">
    <property type="nucleotide sequence ID" value="NZ_BAAAWZ010000001.1"/>
</dbReference>
<dbReference type="Proteomes" id="UP000562352">
    <property type="component" value="Unassembled WGS sequence"/>
</dbReference>
<reference evidence="1 2" key="1">
    <citation type="submission" date="2020-08" db="EMBL/GenBank/DDBJ databases">
        <title>Genomic Encyclopedia of Type Strains, Phase III (KMG-III): the genomes of soil and plant-associated and newly described type strains.</title>
        <authorList>
            <person name="Whitman W."/>
        </authorList>
    </citation>
    <scope>NUCLEOTIDE SEQUENCE [LARGE SCALE GENOMIC DNA]</scope>
    <source>
        <strain evidence="1 2">CECT 3303</strain>
    </source>
</reference>
<gene>
    <name evidence="1" type="ORF">FHS22_004352</name>
</gene>
<dbReference type="AlphaFoldDB" id="A0A841DCI4"/>
<accession>A0A841DCI4</accession>
<sequence length="169" mass="18218">MPRGKALPDDKRQAILDDIKASQKSRNAIARDHDVSVGTVTNIAKRNGLTTAFDRSSTKRATEAKQADNRAVRAELSRRLLAKAGDLLDQMDGEYLVYSFGGKDNTFNSKVLPKPPAAELRNLMTSAAVAIDKHVVIDRHDSGAGAEQAVSLLGALLDGMQERHGTAPK</sequence>
<organism evidence="1 2">
    <name type="scientific">Planomonospora venezuelensis</name>
    <dbReference type="NCBI Taxonomy" id="1999"/>
    <lineage>
        <taxon>Bacteria</taxon>
        <taxon>Bacillati</taxon>
        <taxon>Actinomycetota</taxon>
        <taxon>Actinomycetes</taxon>
        <taxon>Streptosporangiales</taxon>
        <taxon>Streptosporangiaceae</taxon>
        <taxon>Planomonospora</taxon>
    </lineage>
</organism>
<evidence type="ECO:0000313" key="2">
    <source>
        <dbReference type="Proteomes" id="UP000562352"/>
    </source>
</evidence>
<keyword evidence="2" id="KW-1185">Reference proteome</keyword>
<dbReference type="EMBL" id="JACHJJ010000015">
    <property type="protein sequence ID" value="MBB5965066.1"/>
    <property type="molecule type" value="Genomic_DNA"/>
</dbReference>
<comment type="caution">
    <text evidence="1">The sequence shown here is derived from an EMBL/GenBank/DDBJ whole genome shotgun (WGS) entry which is preliminary data.</text>
</comment>
<name>A0A841DCI4_PLAVE</name>
<protein>
    <submittedName>
        <fullName evidence="1">Transposase-like protein</fullName>
    </submittedName>
</protein>
<proteinExistence type="predicted"/>